<evidence type="ECO:0000313" key="2">
    <source>
        <dbReference type="Proteomes" id="UP001212997"/>
    </source>
</evidence>
<reference evidence="1" key="1">
    <citation type="submission" date="2022-07" db="EMBL/GenBank/DDBJ databases">
        <title>Genome Sequence of Physisporinus lineatus.</title>
        <authorList>
            <person name="Buettner E."/>
        </authorList>
    </citation>
    <scope>NUCLEOTIDE SEQUENCE</scope>
    <source>
        <strain evidence="1">VT162</strain>
    </source>
</reference>
<sequence>MSQHSLRGSDVASTNESVASIGDLHIIPLLQVHWSRCRDLSNVFLLCKRSLTPEMQDICRTGWCPPGTNKRICGPCLTMANLGDMEQKPVHTHLHDPSPALCNRRLFHFWREKWPFSAAHLIFDTMACFLASWRLLANASLGARFVSPAGTPSSAEPTNCSPVSSILLHDGILYFLVLMSTHIMNIYWFTRSNPELKTMTQLLSVTSSSPDSSLLYLLIPFAVVTMVCSQRIITSLNERVFESNPNPTVSCSIHFAPSQVETDWNRRHPNVCSTECDEPNDRHISIGVRTEVMVHEDDVPPIHCPYSCKKDTDLESGRVPAECSSEDVTAVIQEQIDTLEKEKRTSSLRSIV</sequence>
<comment type="caution">
    <text evidence="1">The sequence shown here is derived from an EMBL/GenBank/DDBJ whole genome shotgun (WGS) entry which is preliminary data.</text>
</comment>
<name>A0AAD5V946_9APHY</name>
<evidence type="ECO:0000313" key="1">
    <source>
        <dbReference type="EMBL" id="KAJ3487701.1"/>
    </source>
</evidence>
<protein>
    <submittedName>
        <fullName evidence="1">Uncharacterized protein</fullName>
    </submittedName>
</protein>
<proteinExistence type="predicted"/>
<dbReference type="Proteomes" id="UP001212997">
    <property type="component" value="Unassembled WGS sequence"/>
</dbReference>
<dbReference type="AlphaFoldDB" id="A0AAD5V946"/>
<gene>
    <name evidence="1" type="ORF">NLI96_g3369</name>
</gene>
<dbReference type="EMBL" id="JANAWD010000085">
    <property type="protein sequence ID" value="KAJ3487701.1"/>
    <property type="molecule type" value="Genomic_DNA"/>
</dbReference>
<accession>A0AAD5V946</accession>
<keyword evidence="2" id="KW-1185">Reference proteome</keyword>
<organism evidence="1 2">
    <name type="scientific">Meripilus lineatus</name>
    <dbReference type="NCBI Taxonomy" id="2056292"/>
    <lineage>
        <taxon>Eukaryota</taxon>
        <taxon>Fungi</taxon>
        <taxon>Dikarya</taxon>
        <taxon>Basidiomycota</taxon>
        <taxon>Agaricomycotina</taxon>
        <taxon>Agaricomycetes</taxon>
        <taxon>Polyporales</taxon>
        <taxon>Meripilaceae</taxon>
        <taxon>Meripilus</taxon>
    </lineage>
</organism>